<comment type="caution">
    <text evidence="2">The sequence shown here is derived from an EMBL/GenBank/DDBJ whole genome shotgun (WGS) entry which is preliminary data.</text>
</comment>
<feature type="transmembrane region" description="Helical" evidence="1">
    <location>
        <begin position="80"/>
        <end position="104"/>
    </location>
</feature>
<evidence type="ECO:0000313" key="2">
    <source>
        <dbReference type="EMBL" id="MBW7572820.1"/>
    </source>
</evidence>
<keyword evidence="1" id="KW-0812">Transmembrane</keyword>
<keyword evidence="1" id="KW-1133">Transmembrane helix</keyword>
<dbReference type="RefSeq" id="WP_219965196.1">
    <property type="nucleotide sequence ID" value="NZ_JAGFNZ010000002.1"/>
</dbReference>
<evidence type="ECO:0000256" key="1">
    <source>
        <dbReference type="SAM" id="Phobius"/>
    </source>
</evidence>
<dbReference type="Pfam" id="PF09515">
    <property type="entry name" value="Thia_YuaJ"/>
    <property type="match status" value="1"/>
</dbReference>
<dbReference type="Gene3D" id="1.10.1760.20">
    <property type="match status" value="1"/>
</dbReference>
<sequence length="189" mass="20455">MKKNTTVILVECALMIAMSTVLSMFKIFELPQGGAVTCASMVPLVLVSYRHGLKWGISTAFAHSLLQMIIQFNAPPANSFGAFVAVILLDYVLAFTVLGSAAFFGKPFKSRAVSVAVGSVAVTFLRFICSFLSGILIWGSYAPEGTPVWIYSLTYNGSYMLPEAVITAVVAVILIRVLDRVEHRAPRNA</sequence>
<proteinExistence type="predicted"/>
<dbReference type="InterPro" id="IPR012651">
    <property type="entry name" value="Thia_Transptr_ThiT"/>
</dbReference>
<evidence type="ECO:0000313" key="3">
    <source>
        <dbReference type="Proteomes" id="UP000719942"/>
    </source>
</evidence>
<dbReference type="NCBIfam" id="TIGR02357">
    <property type="entry name" value="ECF_ThiT_YuaJ"/>
    <property type="match status" value="1"/>
</dbReference>
<protein>
    <submittedName>
        <fullName evidence="2">Energy-coupled thiamine transporter ThiT</fullName>
    </submittedName>
</protein>
<keyword evidence="3" id="KW-1185">Reference proteome</keyword>
<organism evidence="2 3">
    <name type="scientific">Caproiciproducens faecalis</name>
    <dbReference type="NCBI Taxonomy" id="2820301"/>
    <lineage>
        <taxon>Bacteria</taxon>
        <taxon>Bacillati</taxon>
        <taxon>Bacillota</taxon>
        <taxon>Clostridia</taxon>
        <taxon>Eubacteriales</taxon>
        <taxon>Acutalibacteraceae</taxon>
        <taxon>Caproiciproducens</taxon>
    </lineage>
</organism>
<dbReference type="Proteomes" id="UP000719942">
    <property type="component" value="Unassembled WGS sequence"/>
</dbReference>
<feature type="transmembrane region" description="Helical" evidence="1">
    <location>
        <begin position="7"/>
        <end position="25"/>
    </location>
</feature>
<feature type="transmembrane region" description="Helical" evidence="1">
    <location>
        <begin position="116"/>
        <end position="139"/>
    </location>
</feature>
<dbReference type="EMBL" id="JAGFNZ010000002">
    <property type="protein sequence ID" value="MBW7572820.1"/>
    <property type="molecule type" value="Genomic_DNA"/>
</dbReference>
<keyword evidence="1" id="KW-0472">Membrane</keyword>
<accession>A0ABS7DND9</accession>
<reference evidence="2 3" key="1">
    <citation type="submission" date="2021-03" db="EMBL/GenBank/DDBJ databases">
        <title>Caproiciproducens sp. nov. isolated from feces of cow.</title>
        <authorList>
            <person name="Choi J.-Y."/>
        </authorList>
    </citation>
    <scope>NUCLEOTIDE SEQUENCE [LARGE SCALE GENOMIC DNA]</scope>
    <source>
        <strain evidence="2 3">AGMB10547</strain>
    </source>
</reference>
<feature type="transmembrane region" description="Helical" evidence="1">
    <location>
        <begin position="159"/>
        <end position="178"/>
    </location>
</feature>
<gene>
    <name evidence="2" type="primary">thiT</name>
    <name evidence="2" type="ORF">J5W02_08325</name>
</gene>
<name>A0ABS7DND9_9FIRM</name>